<dbReference type="GO" id="GO:0009117">
    <property type="term" value="P:nucleotide metabolic process"/>
    <property type="evidence" value="ECO:0007669"/>
    <property type="project" value="UniProtKB-KW"/>
</dbReference>
<evidence type="ECO:0000256" key="5">
    <source>
        <dbReference type="ARBA" id="ARBA00022801"/>
    </source>
</evidence>
<name>A0A835ZMC8_9STRA</name>
<dbReference type="GO" id="GO:0103023">
    <property type="term" value="F:ITPase activity"/>
    <property type="evidence" value="ECO:0007669"/>
    <property type="project" value="UniProtKB-EC"/>
</dbReference>
<dbReference type="Proteomes" id="UP000664859">
    <property type="component" value="Unassembled WGS sequence"/>
</dbReference>
<dbReference type="GO" id="GO:0000166">
    <property type="term" value="F:nucleotide binding"/>
    <property type="evidence" value="ECO:0007669"/>
    <property type="project" value="UniProtKB-KW"/>
</dbReference>
<evidence type="ECO:0000259" key="12">
    <source>
        <dbReference type="Pfam" id="PF01931"/>
    </source>
</evidence>
<evidence type="ECO:0000256" key="1">
    <source>
        <dbReference type="ARBA" id="ARBA00001936"/>
    </source>
</evidence>
<dbReference type="InterPro" id="IPR029001">
    <property type="entry name" value="ITPase-like_fam"/>
</dbReference>
<comment type="catalytic activity">
    <reaction evidence="10">
        <text>ITP + H2O = IDP + phosphate + H(+)</text>
        <dbReference type="Rhea" id="RHEA:28330"/>
        <dbReference type="ChEBI" id="CHEBI:15377"/>
        <dbReference type="ChEBI" id="CHEBI:15378"/>
        <dbReference type="ChEBI" id="CHEBI:43474"/>
        <dbReference type="ChEBI" id="CHEBI:58280"/>
        <dbReference type="ChEBI" id="CHEBI:61402"/>
        <dbReference type="EC" id="3.6.1.73"/>
    </reaction>
</comment>
<organism evidence="13 14">
    <name type="scientific">Tribonema minus</name>
    <dbReference type="NCBI Taxonomy" id="303371"/>
    <lineage>
        <taxon>Eukaryota</taxon>
        <taxon>Sar</taxon>
        <taxon>Stramenopiles</taxon>
        <taxon>Ochrophyta</taxon>
        <taxon>PX clade</taxon>
        <taxon>Xanthophyceae</taxon>
        <taxon>Tribonematales</taxon>
        <taxon>Tribonemataceae</taxon>
        <taxon>Tribonema</taxon>
    </lineage>
</organism>
<dbReference type="OrthoDB" id="300709at2759"/>
<reference evidence="13" key="1">
    <citation type="submission" date="2021-02" db="EMBL/GenBank/DDBJ databases">
        <title>First Annotated Genome of the Yellow-green Alga Tribonema minus.</title>
        <authorList>
            <person name="Mahan K.M."/>
        </authorList>
    </citation>
    <scope>NUCLEOTIDE SEQUENCE</scope>
    <source>
        <strain evidence="13">UTEX B ZZ1240</strain>
    </source>
</reference>
<proteinExistence type="predicted"/>
<evidence type="ECO:0000256" key="9">
    <source>
        <dbReference type="ARBA" id="ARBA00038901"/>
    </source>
</evidence>
<sequence>MKECTHVRAAGSASAAKLDAVRAAFAAAFPRAALRVAARPAASGVRAQPFGDAETRRGAVNRARGALREAVLAAAAAADGGGDPETTGGGGAAAAVPHYAVGLEGGLHVEDGVMYCFAWMAVLRWGGEGGRGGAQLGSLQGIEDAPMGLSRTGSFAVPPRVSARVLNDGEELGHACDAVYGTGDGKGRGGLVGIVTHGAITRTSFYSHAVQLALAGLP</sequence>
<keyword evidence="14" id="KW-1185">Reference proteome</keyword>
<evidence type="ECO:0000313" key="14">
    <source>
        <dbReference type="Proteomes" id="UP000664859"/>
    </source>
</evidence>
<evidence type="ECO:0000256" key="6">
    <source>
        <dbReference type="ARBA" id="ARBA00022842"/>
    </source>
</evidence>
<evidence type="ECO:0000256" key="7">
    <source>
        <dbReference type="ARBA" id="ARBA00023080"/>
    </source>
</evidence>
<evidence type="ECO:0000256" key="2">
    <source>
        <dbReference type="ARBA" id="ARBA00001946"/>
    </source>
</evidence>
<dbReference type="EC" id="3.6.1.73" evidence="9"/>
<comment type="caution">
    <text evidence="13">The sequence shown here is derived from an EMBL/GenBank/DDBJ whole genome shotgun (WGS) entry which is preliminary data.</text>
</comment>
<dbReference type="Pfam" id="PF01931">
    <property type="entry name" value="NTPase_I-T"/>
    <property type="match status" value="2"/>
</dbReference>
<dbReference type="AlphaFoldDB" id="A0A835ZMC8"/>
<dbReference type="PANTHER" id="PTHR34699">
    <property type="match status" value="1"/>
</dbReference>
<dbReference type="InterPro" id="IPR050299">
    <property type="entry name" value="YjjX_NTPase"/>
</dbReference>
<keyword evidence="4" id="KW-0547">Nucleotide-binding</keyword>
<evidence type="ECO:0000256" key="3">
    <source>
        <dbReference type="ARBA" id="ARBA00022723"/>
    </source>
</evidence>
<evidence type="ECO:0000256" key="11">
    <source>
        <dbReference type="ARBA" id="ARBA00048781"/>
    </source>
</evidence>
<dbReference type="SUPFAM" id="SSF52972">
    <property type="entry name" value="ITPase-like"/>
    <property type="match status" value="1"/>
</dbReference>
<evidence type="ECO:0000256" key="8">
    <source>
        <dbReference type="ARBA" id="ARBA00023211"/>
    </source>
</evidence>
<dbReference type="EMBL" id="JAFCMP010000020">
    <property type="protein sequence ID" value="KAG5191403.1"/>
    <property type="molecule type" value="Genomic_DNA"/>
</dbReference>
<keyword evidence="6" id="KW-0460">Magnesium</keyword>
<keyword evidence="3" id="KW-0479">Metal-binding</keyword>
<feature type="domain" description="Non-canonical purine NTP phosphatase/PRRC1" evidence="12">
    <location>
        <begin position="97"/>
        <end position="215"/>
    </location>
</feature>
<comment type="catalytic activity">
    <reaction evidence="11">
        <text>XTP + H2O = XDP + phosphate + H(+)</text>
        <dbReference type="Rhea" id="RHEA:28406"/>
        <dbReference type="ChEBI" id="CHEBI:15377"/>
        <dbReference type="ChEBI" id="CHEBI:15378"/>
        <dbReference type="ChEBI" id="CHEBI:43474"/>
        <dbReference type="ChEBI" id="CHEBI:59884"/>
        <dbReference type="ChEBI" id="CHEBI:61314"/>
        <dbReference type="EC" id="3.6.1.73"/>
    </reaction>
</comment>
<dbReference type="PANTHER" id="PTHR34699:SF2">
    <property type="entry name" value="NON-CANONICAL PURINE NTP PHOSPHATASE_PRRC1 DOMAIN-CONTAINING PROTEIN"/>
    <property type="match status" value="1"/>
</dbReference>
<keyword evidence="5" id="KW-0378">Hydrolase</keyword>
<accession>A0A835ZMC8</accession>
<evidence type="ECO:0000313" key="13">
    <source>
        <dbReference type="EMBL" id="KAG5191403.1"/>
    </source>
</evidence>
<gene>
    <name evidence="13" type="ORF">JKP88DRAFT_251534</name>
</gene>
<feature type="domain" description="Non-canonical purine NTP phosphatase/PRRC1" evidence="12">
    <location>
        <begin position="11"/>
        <end position="76"/>
    </location>
</feature>
<keyword evidence="8" id="KW-0464">Manganese</keyword>
<dbReference type="GO" id="GO:0006772">
    <property type="term" value="P:thiamine metabolic process"/>
    <property type="evidence" value="ECO:0007669"/>
    <property type="project" value="TreeGrafter"/>
</dbReference>
<comment type="cofactor">
    <cofactor evidence="1">
        <name>Mn(2+)</name>
        <dbReference type="ChEBI" id="CHEBI:29035"/>
    </cofactor>
</comment>
<evidence type="ECO:0000256" key="10">
    <source>
        <dbReference type="ARBA" id="ARBA00048174"/>
    </source>
</evidence>
<dbReference type="Gene3D" id="3.90.950.10">
    <property type="match status" value="1"/>
</dbReference>
<dbReference type="GO" id="GO:0046872">
    <property type="term" value="F:metal ion binding"/>
    <property type="evidence" value="ECO:0007669"/>
    <property type="project" value="UniProtKB-KW"/>
</dbReference>
<dbReference type="InterPro" id="IPR026533">
    <property type="entry name" value="NTPase/PRRC1"/>
</dbReference>
<protein>
    <recommendedName>
        <fullName evidence="9">inosine/xanthosine triphosphatase</fullName>
        <ecNumber evidence="9">3.6.1.73</ecNumber>
    </recommendedName>
</protein>
<comment type="cofactor">
    <cofactor evidence="2">
        <name>Mg(2+)</name>
        <dbReference type="ChEBI" id="CHEBI:18420"/>
    </cofactor>
</comment>
<keyword evidence="7" id="KW-0546">Nucleotide metabolism</keyword>
<evidence type="ECO:0000256" key="4">
    <source>
        <dbReference type="ARBA" id="ARBA00022741"/>
    </source>
</evidence>